<dbReference type="Gene3D" id="1.20.1530.20">
    <property type="match status" value="1"/>
</dbReference>
<evidence type="ECO:0000256" key="3">
    <source>
        <dbReference type="ARBA" id="ARBA00022448"/>
    </source>
</evidence>
<evidence type="ECO:0000256" key="2">
    <source>
        <dbReference type="ARBA" id="ARBA00005551"/>
    </source>
</evidence>
<accession>A0A9D3ADZ0</accession>
<evidence type="ECO:0000259" key="11">
    <source>
        <dbReference type="Pfam" id="PF00999"/>
    </source>
</evidence>
<keyword evidence="4" id="KW-0050">Antiport</keyword>
<keyword evidence="3" id="KW-0813">Transport</keyword>
<evidence type="ECO:0000256" key="7">
    <source>
        <dbReference type="ARBA" id="ARBA00023065"/>
    </source>
</evidence>
<evidence type="ECO:0000256" key="9">
    <source>
        <dbReference type="SAM" id="MobiDB-lite"/>
    </source>
</evidence>
<feature type="domain" description="Cation/H+ exchanger transmembrane" evidence="11">
    <location>
        <begin position="13"/>
        <end position="381"/>
    </location>
</feature>
<feature type="transmembrane region" description="Helical" evidence="10">
    <location>
        <begin position="300"/>
        <end position="322"/>
    </location>
</feature>
<keyword evidence="6 10" id="KW-1133">Transmembrane helix</keyword>
<dbReference type="GO" id="GO:1902600">
    <property type="term" value="P:proton transmembrane transport"/>
    <property type="evidence" value="ECO:0007669"/>
    <property type="project" value="InterPro"/>
</dbReference>
<evidence type="ECO:0000313" key="12">
    <source>
        <dbReference type="EMBL" id="HJH44328.1"/>
    </source>
</evidence>
<evidence type="ECO:0000313" key="13">
    <source>
        <dbReference type="Proteomes" id="UP000789325"/>
    </source>
</evidence>
<gene>
    <name evidence="12" type="ORF">K8V16_11115</name>
</gene>
<dbReference type="PANTHER" id="PTHR43562:SF1">
    <property type="entry name" value="NA(+)_H(+) ANTIPORTER YJBQ-RELATED"/>
    <property type="match status" value="1"/>
</dbReference>
<dbReference type="InterPro" id="IPR038770">
    <property type="entry name" value="Na+/solute_symporter_sf"/>
</dbReference>
<feature type="transmembrane region" description="Helical" evidence="10">
    <location>
        <begin position="219"/>
        <end position="236"/>
    </location>
</feature>
<feature type="transmembrane region" description="Helical" evidence="10">
    <location>
        <begin position="270"/>
        <end position="288"/>
    </location>
</feature>
<evidence type="ECO:0000256" key="8">
    <source>
        <dbReference type="ARBA" id="ARBA00023136"/>
    </source>
</evidence>
<evidence type="ECO:0000256" key="10">
    <source>
        <dbReference type="SAM" id="Phobius"/>
    </source>
</evidence>
<protein>
    <submittedName>
        <fullName evidence="12">Cation:proton antiporter</fullName>
    </submittedName>
</protein>
<keyword evidence="7" id="KW-0406">Ion transport</keyword>
<comment type="caution">
    <text evidence="12">The sequence shown here is derived from an EMBL/GenBank/DDBJ whole genome shotgun (WGS) entry which is preliminary data.</text>
</comment>
<feature type="transmembrane region" description="Helical" evidence="10">
    <location>
        <begin position="334"/>
        <end position="359"/>
    </location>
</feature>
<keyword evidence="5 10" id="KW-0812">Transmembrane</keyword>
<feature type="transmembrane region" description="Helical" evidence="10">
    <location>
        <begin position="90"/>
        <end position="111"/>
    </location>
</feature>
<sequence length="563" mass="60461">MTSDLVSLAIIALTAAASPIVAKLIPNKLVPETVFLLIAGALLGPNMADVIGVTDAVGLLSDLGLAFLFLLAGYEIDPKSLTGAQGKRGLLTWAVSIALAFAFVFAAGLMRESELEAMAVAIALTTTALGTLMPIMKERGLMGTRVGESILAYGTWGELCPVLAMALLLSTRAEWQTALILVAFVAIAVIAAVVPAKAKKAGHRLFRFLSENADGTSQTMMRMVVVLLVGLVAVSAAFDLDIVLGAFAAGFVLRYIIPEGDHGLERKLEGTAYGFLIPVFFTVSGAKIDLMAVFAQPALLVGFIALLLLIRAVPIFVALSTAKGTRDISTHNRLAVALYCTTALPIIVAVTSVAVSAGAMPQETASVLVAAGACSVFLMPLLGTLTYRVADAKPIEAVREIAHNPHDISGILREHWELERMLAREEALERLARRRAERGRTDAEGDVRESAAADLNWQDRAALLQRRSARRRAIDEALDLAAQEMARHDLAADADPDGDGPRQAVGSPSFDERRRRIARLVVREHRRRLIERGRLVEQALRAREDEDAREGESAREDETDGRS</sequence>
<dbReference type="GO" id="GO:0015297">
    <property type="term" value="F:antiporter activity"/>
    <property type="evidence" value="ECO:0007669"/>
    <property type="project" value="UniProtKB-KW"/>
</dbReference>
<dbReference type="GO" id="GO:0016020">
    <property type="term" value="C:membrane"/>
    <property type="evidence" value="ECO:0007669"/>
    <property type="project" value="UniProtKB-SubCell"/>
</dbReference>
<comment type="similarity">
    <text evidence="2">Belongs to the monovalent cation:proton antiporter 2 (CPA2) transporter (TC 2.A.37) family.</text>
</comment>
<evidence type="ECO:0000256" key="4">
    <source>
        <dbReference type="ARBA" id="ARBA00022449"/>
    </source>
</evidence>
<feature type="transmembrane region" description="Helical" evidence="10">
    <location>
        <begin position="175"/>
        <end position="198"/>
    </location>
</feature>
<feature type="transmembrane region" description="Helical" evidence="10">
    <location>
        <begin position="50"/>
        <end position="70"/>
    </location>
</feature>
<dbReference type="Pfam" id="PF00999">
    <property type="entry name" value="Na_H_Exchanger"/>
    <property type="match status" value="1"/>
</dbReference>
<name>A0A9D3ADZ0_9ACTN</name>
<reference evidence="12" key="1">
    <citation type="journal article" date="2021" name="PeerJ">
        <title>Extensive microbial diversity within the chicken gut microbiome revealed by metagenomics and culture.</title>
        <authorList>
            <person name="Gilroy R."/>
            <person name="Ravi A."/>
            <person name="Getino M."/>
            <person name="Pursley I."/>
            <person name="Horton D.L."/>
            <person name="Alikhan N.F."/>
            <person name="Baker D."/>
            <person name="Gharbi K."/>
            <person name="Hall N."/>
            <person name="Watson M."/>
            <person name="Adriaenssens E.M."/>
            <person name="Foster-Nyarko E."/>
            <person name="Jarju S."/>
            <person name="Secka A."/>
            <person name="Antonio M."/>
            <person name="Oren A."/>
            <person name="Chaudhuri R.R."/>
            <person name="La Ragione R."/>
            <person name="Hildebrand F."/>
            <person name="Pallen M.J."/>
        </authorList>
    </citation>
    <scope>NUCLEOTIDE SEQUENCE</scope>
    <source>
        <strain evidence="12">USAMLcec12-2067</strain>
    </source>
</reference>
<dbReference type="Proteomes" id="UP000789325">
    <property type="component" value="Unassembled WGS sequence"/>
</dbReference>
<proteinExistence type="inferred from homology"/>
<evidence type="ECO:0000256" key="5">
    <source>
        <dbReference type="ARBA" id="ARBA00022692"/>
    </source>
</evidence>
<organism evidence="12 13">
    <name type="scientific">Rubneribacter badeniensis</name>
    <dbReference type="NCBI Taxonomy" id="2070688"/>
    <lineage>
        <taxon>Bacteria</taxon>
        <taxon>Bacillati</taxon>
        <taxon>Actinomycetota</taxon>
        <taxon>Coriobacteriia</taxon>
        <taxon>Eggerthellales</taxon>
        <taxon>Eggerthellaceae</taxon>
        <taxon>Rubneribacter</taxon>
    </lineage>
</organism>
<dbReference type="PANTHER" id="PTHR43562">
    <property type="entry name" value="NAPA-TYPE SODIUM/HYDROGEN ANTIPORTER"/>
    <property type="match status" value="1"/>
</dbReference>
<keyword evidence="8 10" id="KW-0472">Membrane</keyword>
<dbReference type="AlphaFoldDB" id="A0A9D3ADZ0"/>
<feature type="transmembrane region" description="Helical" evidence="10">
    <location>
        <begin position="365"/>
        <end position="385"/>
    </location>
</feature>
<evidence type="ECO:0000256" key="6">
    <source>
        <dbReference type="ARBA" id="ARBA00022989"/>
    </source>
</evidence>
<dbReference type="EMBL" id="DYZL01000221">
    <property type="protein sequence ID" value="HJH44328.1"/>
    <property type="molecule type" value="Genomic_DNA"/>
</dbReference>
<comment type="subcellular location">
    <subcellularLocation>
        <location evidence="1">Membrane</location>
        <topology evidence="1">Multi-pass membrane protein</topology>
    </subcellularLocation>
</comment>
<feature type="transmembrane region" description="Helical" evidence="10">
    <location>
        <begin position="148"/>
        <end position="169"/>
    </location>
</feature>
<dbReference type="InterPro" id="IPR006153">
    <property type="entry name" value="Cation/H_exchanger_TM"/>
</dbReference>
<evidence type="ECO:0000256" key="1">
    <source>
        <dbReference type="ARBA" id="ARBA00004141"/>
    </source>
</evidence>
<feature type="region of interest" description="Disordered" evidence="9">
    <location>
        <begin position="540"/>
        <end position="563"/>
    </location>
</feature>
<reference evidence="12" key="2">
    <citation type="submission" date="2021-09" db="EMBL/GenBank/DDBJ databases">
        <authorList>
            <person name="Gilroy R."/>
        </authorList>
    </citation>
    <scope>NUCLEOTIDE SEQUENCE</scope>
    <source>
        <strain evidence="12">USAMLcec12-2067</strain>
    </source>
</reference>
<feature type="region of interest" description="Disordered" evidence="9">
    <location>
        <begin position="491"/>
        <end position="511"/>
    </location>
</feature>
<feature type="transmembrane region" description="Helical" evidence="10">
    <location>
        <begin position="117"/>
        <end position="136"/>
    </location>
</feature>